<evidence type="ECO:0000256" key="5">
    <source>
        <dbReference type="HAMAP-Rule" id="MF_01600"/>
    </source>
</evidence>
<feature type="transmembrane region" description="Helical" evidence="5">
    <location>
        <begin position="278"/>
        <end position="298"/>
    </location>
</feature>
<accession>A0A563DYL2</accession>
<feature type="region of interest" description="Disordered" evidence="6">
    <location>
        <begin position="889"/>
        <end position="922"/>
    </location>
</feature>
<evidence type="ECO:0000313" key="7">
    <source>
        <dbReference type="EMBL" id="TWP35307.1"/>
    </source>
</evidence>
<feature type="transmembrane region" description="Helical" evidence="5">
    <location>
        <begin position="160"/>
        <end position="186"/>
    </location>
</feature>
<gene>
    <name evidence="7" type="ORF">FGL98_14420</name>
</gene>
<keyword evidence="8" id="KW-1185">Reference proteome</keyword>
<feature type="transmembrane region" description="Helical" evidence="5">
    <location>
        <begin position="107"/>
        <end position="128"/>
    </location>
</feature>
<dbReference type="OrthoDB" id="9763654at2"/>
<feature type="transmembrane region" description="Helical" evidence="5">
    <location>
        <begin position="253"/>
        <end position="271"/>
    </location>
</feature>
<feature type="transmembrane region" description="Helical" evidence="5">
    <location>
        <begin position="206"/>
        <end position="224"/>
    </location>
</feature>
<keyword evidence="1 5" id="KW-1003">Cell membrane</keyword>
<reference evidence="7 8" key="1">
    <citation type="submission" date="2019-05" db="EMBL/GenBank/DDBJ databases">
        <authorList>
            <person name="Lee S.D."/>
        </authorList>
    </citation>
    <scope>NUCLEOTIDE SEQUENCE [LARGE SCALE GENOMIC DNA]</scope>
    <source>
        <strain evidence="7 8">C5-26</strain>
    </source>
</reference>
<dbReference type="AlphaFoldDB" id="A0A563DYL2"/>
<comment type="similarity">
    <text evidence="5">Belongs to the UPF0182 family.</text>
</comment>
<name>A0A563DYL2_9MICO</name>
<evidence type="ECO:0000256" key="3">
    <source>
        <dbReference type="ARBA" id="ARBA00022989"/>
    </source>
</evidence>
<feature type="compositionally biased region" description="Low complexity" evidence="6">
    <location>
        <begin position="968"/>
        <end position="988"/>
    </location>
</feature>
<evidence type="ECO:0000256" key="2">
    <source>
        <dbReference type="ARBA" id="ARBA00022692"/>
    </source>
</evidence>
<keyword evidence="3 5" id="KW-1133">Transmembrane helix</keyword>
<evidence type="ECO:0000256" key="4">
    <source>
        <dbReference type="ARBA" id="ARBA00023136"/>
    </source>
</evidence>
<protein>
    <recommendedName>
        <fullName evidence="5">UPF0182 protein FGL98_14420</fullName>
    </recommendedName>
</protein>
<dbReference type="PANTHER" id="PTHR39344">
    <property type="entry name" value="UPF0182 PROTEIN SLL1060"/>
    <property type="match status" value="1"/>
</dbReference>
<reference evidence="7 8" key="2">
    <citation type="submission" date="2019-08" db="EMBL/GenBank/DDBJ databases">
        <title>Jejuicoccus antrihumi gen. nov., sp. nov., a new member of the family Dermacoccaceae isolated from a cave.</title>
        <authorList>
            <person name="Schumann P."/>
            <person name="Kim I.S."/>
        </authorList>
    </citation>
    <scope>NUCLEOTIDE SEQUENCE [LARGE SCALE GENOMIC DNA]</scope>
    <source>
        <strain evidence="7 8">C5-26</strain>
    </source>
</reference>
<evidence type="ECO:0000256" key="1">
    <source>
        <dbReference type="ARBA" id="ARBA00022475"/>
    </source>
</evidence>
<sequence>MPVVLRAQRRRLLWVVFAVIVVIVLVSLWANLWTEKLWYDSVGFSTVFRTELVTKTSMFVVGWLVVAGSVYSSMAIAYARRPIYAPTTAELDSMDRYREVLEPFRKVSFVAVPVIFGLFAGSACSGQWQLLLLWLNRQPFGTKDAEFHKDIGFYVFTLPWFQFIVGFLTLAIVLGFIAAMVTHYIYGGISLQGHGPRTTGTARVHLSLIAGALVLVRAVAYWLSRYSLTTSNSNLITGIDYTGQHAVLPAKEILAVAAVLCAVLFVATIWTRTWRLPLIGVVMLLVCAIVLGGIYPAIVQNFKVKPSEQALQSPYISRNISATRQAYGLTDVKTSNYNPTTKTAQGQLRKDASTVPGIRLLDPMVVSPTFQQLQGRVNYYQFSDALDVDRYQIGGKSVDTVIGVRGLNLNGIPAGQRNWVNDHSVYTHGFGVVAAYGNQRSDSGEPVFFEQGIPPVGKLGTFQPRIYFGESLSSYSIVGGPKSGPQREFDYPDSATGGEMKTTYAGSGGVSIGSFTRKLAYAIKYRQYNFLFSDVINKESRLLYDRTPIDRVKKVAPWLTVDGDPYPVVVNGDVKWIVDGYTTSARYPYSELQSLGAATTDSLTTGTSNVHSINQGQVNYIRNSVKATVDAYTGKVTLYAWDPTDPVLKAWEHAFGGTVQPMSKMSSALMSHIRYPEDLFKVQRELLTKYHVTDPASFFQGNDFWQVPADPTKSSGEQQPPYYLSLAMPGQSKPAFSLTTTFIPTGQRQNLAAFMSVDSDPGSTPGKKAADYGQFRVLEMPRSTTVKGPGQFQNDINSSNAKSSSFPQTLAQFLTLNSQSGARIEYGNLLTLPVGGGLLYVEPIYVKANGATSFPLERAVVVEFGNKLAWGATLDGALDDLFGGNSGASAGDAGVTPKGGSSPTPSPSPSSGKSSSKGTSAELDQALADVEKYYQDGQAALKKGDWTAYGRAQAELQKAIEGAVKLEGGNANSPSTPSNSSTASPSGK</sequence>
<feature type="transmembrane region" description="Helical" evidence="5">
    <location>
        <begin position="52"/>
        <end position="71"/>
    </location>
</feature>
<evidence type="ECO:0000256" key="6">
    <source>
        <dbReference type="SAM" id="MobiDB-lite"/>
    </source>
</evidence>
<dbReference type="InterPro" id="IPR005372">
    <property type="entry name" value="UPF0182"/>
</dbReference>
<evidence type="ECO:0000313" key="8">
    <source>
        <dbReference type="Proteomes" id="UP000320244"/>
    </source>
</evidence>
<dbReference type="GO" id="GO:0005576">
    <property type="term" value="C:extracellular region"/>
    <property type="evidence" value="ECO:0007669"/>
    <property type="project" value="TreeGrafter"/>
</dbReference>
<dbReference type="PANTHER" id="PTHR39344:SF1">
    <property type="entry name" value="UPF0182 PROTEIN SLL1060"/>
    <property type="match status" value="1"/>
</dbReference>
<keyword evidence="4 5" id="KW-0472">Membrane</keyword>
<dbReference type="GO" id="GO:0005886">
    <property type="term" value="C:plasma membrane"/>
    <property type="evidence" value="ECO:0007669"/>
    <property type="project" value="UniProtKB-SubCell"/>
</dbReference>
<dbReference type="Proteomes" id="UP000320244">
    <property type="component" value="Unassembled WGS sequence"/>
</dbReference>
<dbReference type="HAMAP" id="MF_01600">
    <property type="entry name" value="UPF0182"/>
    <property type="match status" value="1"/>
</dbReference>
<dbReference type="EMBL" id="VCQV01000020">
    <property type="protein sequence ID" value="TWP35307.1"/>
    <property type="molecule type" value="Genomic_DNA"/>
</dbReference>
<proteinExistence type="inferred from homology"/>
<organism evidence="7 8">
    <name type="scientific">Leekyejoonella antrihumi</name>
    <dbReference type="NCBI Taxonomy" id="1660198"/>
    <lineage>
        <taxon>Bacteria</taxon>
        <taxon>Bacillati</taxon>
        <taxon>Actinomycetota</taxon>
        <taxon>Actinomycetes</taxon>
        <taxon>Micrococcales</taxon>
        <taxon>Dermacoccaceae</taxon>
        <taxon>Leekyejoonella</taxon>
    </lineage>
</organism>
<feature type="compositionally biased region" description="Low complexity" evidence="6">
    <location>
        <begin position="889"/>
        <end position="920"/>
    </location>
</feature>
<keyword evidence="2 5" id="KW-0812">Transmembrane</keyword>
<comment type="subcellular location">
    <subcellularLocation>
        <location evidence="5">Cell membrane</location>
        <topology evidence="5">Multi-pass membrane protein</topology>
    </subcellularLocation>
</comment>
<dbReference type="RefSeq" id="WP_146317618.1">
    <property type="nucleotide sequence ID" value="NZ_VCQV01000020.1"/>
</dbReference>
<comment type="caution">
    <text evidence="7">The sequence shown here is derived from an EMBL/GenBank/DDBJ whole genome shotgun (WGS) entry which is preliminary data.</text>
</comment>
<feature type="region of interest" description="Disordered" evidence="6">
    <location>
        <begin position="965"/>
        <end position="988"/>
    </location>
</feature>
<feature type="transmembrane region" description="Helical" evidence="5">
    <location>
        <begin position="12"/>
        <end position="32"/>
    </location>
</feature>
<dbReference type="Pfam" id="PF03699">
    <property type="entry name" value="UPF0182"/>
    <property type="match status" value="1"/>
</dbReference>